<keyword evidence="5" id="KW-0378">Hydrolase</keyword>
<dbReference type="InterPro" id="IPR008979">
    <property type="entry name" value="Galactose-bd-like_sf"/>
</dbReference>
<evidence type="ECO:0000256" key="6">
    <source>
        <dbReference type="ARBA" id="ARBA00022837"/>
    </source>
</evidence>
<dbReference type="PANTHER" id="PTHR42693">
    <property type="entry name" value="ARYLSULFATASE FAMILY MEMBER"/>
    <property type="match status" value="1"/>
</dbReference>
<accession>A0ABT8KRH1</accession>
<gene>
    <name evidence="9" type="ORF">QQ008_16665</name>
</gene>
<dbReference type="EMBL" id="JAUJEA010000006">
    <property type="protein sequence ID" value="MDN5203023.1"/>
    <property type="molecule type" value="Genomic_DNA"/>
</dbReference>
<comment type="cofactor">
    <cofactor evidence="1">
        <name>Ca(2+)</name>
        <dbReference type="ChEBI" id="CHEBI:29108"/>
    </cofactor>
</comment>
<dbReference type="Proteomes" id="UP001172082">
    <property type="component" value="Unassembled WGS sequence"/>
</dbReference>
<dbReference type="SUPFAM" id="SSF49785">
    <property type="entry name" value="Galactose-binding domain-like"/>
    <property type="match status" value="1"/>
</dbReference>
<name>A0ABT8KRH1_9BACT</name>
<organism evidence="9 10">
    <name type="scientific">Splendidivirga corallicola</name>
    <dbReference type="NCBI Taxonomy" id="3051826"/>
    <lineage>
        <taxon>Bacteria</taxon>
        <taxon>Pseudomonadati</taxon>
        <taxon>Bacteroidota</taxon>
        <taxon>Cytophagia</taxon>
        <taxon>Cytophagales</taxon>
        <taxon>Splendidivirgaceae</taxon>
        <taxon>Splendidivirga</taxon>
    </lineage>
</organism>
<dbReference type="PANTHER" id="PTHR42693:SF42">
    <property type="entry name" value="ARYLSULFATASE G"/>
    <property type="match status" value="1"/>
</dbReference>
<evidence type="ECO:0000313" key="10">
    <source>
        <dbReference type="Proteomes" id="UP001172082"/>
    </source>
</evidence>
<keyword evidence="4" id="KW-0732">Signal</keyword>
<evidence type="ECO:0000256" key="1">
    <source>
        <dbReference type="ARBA" id="ARBA00001913"/>
    </source>
</evidence>
<keyword evidence="10" id="KW-1185">Reference proteome</keyword>
<evidence type="ECO:0000313" key="9">
    <source>
        <dbReference type="EMBL" id="MDN5203023.1"/>
    </source>
</evidence>
<dbReference type="InterPro" id="IPR000421">
    <property type="entry name" value="FA58C"/>
</dbReference>
<dbReference type="InterPro" id="IPR017850">
    <property type="entry name" value="Alkaline_phosphatase_core_sf"/>
</dbReference>
<keyword evidence="6" id="KW-0106">Calcium</keyword>
<dbReference type="Pfam" id="PF00884">
    <property type="entry name" value="Sulfatase"/>
    <property type="match status" value="1"/>
</dbReference>
<feature type="domain" description="F5/8 type C" evidence="7">
    <location>
        <begin position="507"/>
        <end position="633"/>
    </location>
</feature>
<dbReference type="Pfam" id="PF00754">
    <property type="entry name" value="F5_F8_type_C"/>
    <property type="match status" value="1"/>
</dbReference>
<comment type="caution">
    <text evidence="9">The sequence shown here is derived from an EMBL/GenBank/DDBJ whole genome shotgun (WGS) entry which is preliminary data.</text>
</comment>
<dbReference type="InterPro" id="IPR000917">
    <property type="entry name" value="Sulfatase_N"/>
</dbReference>
<dbReference type="SUPFAM" id="SSF53649">
    <property type="entry name" value="Alkaline phosphatase-like"/>
    <property type="match status" value="1"/>
</dbReference>
<feature type="domain" description="Sulfatase N-terminal" evidence="8">
    <location>
        <begin position="35"/>
        <end position="371"/>
    </location>
</feature>
<sequence length="649" mass="73467">MHVRCDYLARLLYLMPFLTGLVACSQTGRESSTKPNIVILYTDDQRFNTIHALGNEEISTPNIDQLMTEGTTFTRAHTMGGESGALCVPSRAMLNTGRYINSLASYGAVIPSRHTMMPELLKELGYKTFATGKWHNDRNSFVRSFTDGDNIFFGGMHMPDVGGHERPWLYHFDSTGKYPPEAKWQGNGFSSNYFADAAVEFIQKQQDVDQPFYCYVAFSSPHDPRTPPKEFAEYYKSREVTLPENFMLEPLFDNGELKVRDELLLPTPRPPDLVQRELALYYGMISEVDAQIGRIIKTLKETEQWENTILVYAGDNGLAVGSHGLLGKQNLYEHSMRVPLIMAGPGVPENQKSDALCYLSDIFPTICDLLSVEKPNTVEAKSLASIFRNPEADFRDEIYYLYRDFQRGVRTADNWKLIKYHVRGQETTQLFNLNNDPDELINLADHPAFTNQLNELTQRLKNQMAFYGDKLNIDKSNWGKRIPVARKINQKHLAVGKKIHLTSPPSSKYDGEEPDALINGKAGLLENFTYLWQGFEGNDLEAVIDLGKSTTVNKISAGFLQNTSSWIFLPQHVEFAISTNGQSYEVVADLKHTTSEEDLEPAIEDFSQKIDSKQARYIRVKAKNLGTCPNWHQGAGQKAWMFADEIVVE</sequence>
<evidence type="ECO:0000256" key="5">
    <source>
        <dbReference type="ARBA" id="ARBA00022801"/>
    </source>
</evidence>
<dbReference type="PROSITE" id="PS51257">
    <property type="entry name" value="PROKAR_LIPOPROTEIN"/>
    <property type="match status" value="1"/>
</dbReference>
<dbReference type="Gene3D" id="3.40.720.10">
    <property type="entry name" value="Alkaline Phosphatase, subunit A"/>
    <property type="match status" value="1"/>
</dbReference>
<protein>
    <submittedName>
        <fullName evidence="9">Sulfatase-like hydrolase/transferase</fullName>
    </submittedName>
</protein>
<dbReference type="Gene3D" id="2.60.120.260">
    <property type="entry name" value="Galactose-binding domain-like"/>
    <property type="match status" value="1"/>
</dbReference>
<dbReference type="InterPro" id="IPR050738">
    <property type="entry name" value="Sulfatase"/>
</dbReference>
<evidence type="ECO:0000256" key="3">
    <source>
        <dbReference type="ARBA" id="ARBA00022723"/>
    </source>
</evidence>
<dbReference type="RefSeq" id="WP_346753046.1">
    <property type="nucleotide sequence ID" value="NZ_JAUJEA010000006.1"/>
</dbReference>
<comment type="similarity">
    <text evidence="2">Belongs to the sulfatase family.</text>
</comment>
<dbReference type="CDD" id="cd16155">
    <property type="entry name" value="sulfatase_like"/>
    <property type="match status" value="1"/>
</dbReference>
<keyword evidence="3" id="KW-0479">Metal-binding</keyword>
<reference evidence="9" key="1">
    <citation type="submission" date="2023-06" db="EMBL/GenBank/DDBJ databases">
        <title>Genomic of Parafulvivirga corallium.</title>
        <authorList>
            <person name="Wang G."/>
        </authorList>
    </citation>
    <scope>NUCLEOTIDE SEQUENCE</scope>
    <source>
        <strain evidence="9">BMA10</strain>
    </source>
</reference>
<proteinExistence type="inferred from homology"/>
<evidence type="ECO:0000259" key="8">
    <source>
        <dbReference type="Pfam" id="PF00884"/>
    </source>
</evidence>
<evidence type="ECO:0000256" key="2">
    <source>
        <dbReference type="ARBA" id="ARBA00008779"/>
    </source>
</evidence>
<evidence type="ECO:0000259" key="7">
    <source>
        <dbReference type="Pfam" id="PF00754"/>
    </source>
</evidence>
<evidence type="ECO:0000256" key="4">
    <source>
        <dbReference type="ARBA" id="ARBA00022729"/>
    </source>
</evidence>